<organism evidence="2 3">
    <name type="scientific">Phaseolus angularis</name>
    <name type="common">Azuki bean</name>
    <name type="synonym">Vigna angularis</name>
    <dbReference type="NCBI Taxonomy" id="3914"/>
    <lineage>
        <taxon>Eukaryota</taxon>
        <taxon>Viridiplantae</taxon>
        <taxon>Streptophyta</taxon>
        <taxon>Embryophyta</taxon>
        <taxon>Tracheophyta</taxon>
        <taxon>Spermatophyta</taxon>
        <taxon>Magnoliopsida</taxon>
        <taxon>eudicotyledons</taxon>
        <taxon>Gunneridae</taxon>
        <taxon>Pentapetalae</taxon>
        <taxon>rosids</taxon>
        <taxon>fabids</taxon>
        <taxon>Fabales</taxon>
        <taxon>Fabaceae</taxon>
        <taxon>Papilionoideae</taxon>
        <taxon>50 kb inversion clade</taxon>
        <taxon>NPAAA clade</taxon>
        <taxon>indigoferoid/millettioid clade</taxon>
        <taxon>Phaseoleae</taxon>
        <taxon>Vigna</taxon>
    </lineage>
</organism>
<comment type="caution">
    <text evidence="2">The sequence shown here is derived from an EMBL/GenBank/DDBJ whole genome shotgun (WGS) entry which is preliminary data.</text>
</comment>
<feature type="region of interest" description="Disordered" evidence="1">
    <location>
        <begin position="33"/>
        <end position="67"/>
    </location>
</feature>
<accession>A0A8T0JHW0</accession>
<evidence type="ECO:0000313" key="2">
    <source>
        <dbReference type="EMBL" id="KAG2371831.1"/>
    </source>
</evidence>
<dbReference type="Proteomes" id="UP000743370">
    <property type="component" value="Unassembled WGS sequence"/>
</dbReference>
<gene>
    <name evidence="2" type="ORF">HKW66_Vig0239520</name>
</gene>
<evidence type="ECO:0000256" key="1">
    <source>
        <dbReference type="SAM" id="MobiDB-lite"/>
    </source>
</evidence>
<sequence length="91" mass="10057">MKERLSCLEQIKKAELEYCENYLMTKIQDAKVLPGSEGHEQPQMPVPSDAAYNGGSSRETGEGEAADGGEAFELVRELQLWTHGMRLAFGP</sequence>
<name>A0A8T0JHW0_PHAAN</name>
<proteinExistence type="predicted"/>
<protein>
    <submittedName>
        <fullName evidence="2">Uncharacterized protein</fullName>
    </submittedName>
</protein>
<evidence type="ECO:0000313" key="3">
    <source>
        <dbReference type="Proteomes" id="UP000743370"/>
    </source>
</evidence>
<dbReference type="AlphaFoldDB" id="A0A8T0JHW0"/>
<dbReference type="EMBL" id="JABFOF010000011">
    <property type="protein sequence ID" value="KAG2371831.1"/>
    <property type="molecule type" value="Genomic_DNA"/>
</dbReference>
<reference evidence="2 3" key="1">
    <citation type="submission" date="2020-05" db="EMBL/GenBank/DDBJ databases">
        <title>Vigna angularis (adzuki bean) Var. LongXiaoDou No. 4 denovo assembly.</title>
        <authorList>
            <person name="Xiang H."/>
        </authorList>
    </citation>
    <scope>NUCLEOTIDE SEQUENCE [LARGE SCALE GENOMIC DNA]</scope>
    <source>
        <tissue evidence="2">Leaf</tissue>
    </source>
</reference>